<name>A0A6C0HJ57_9ZZZZ</name>
<evidence type="ECO:0000313" key="2">
    <source>
        <dbReference type="EMBL" id="QHT80474.1"/>
    </source>
</evidence>
<dbReference type="InterPro" id="IPR018306">
    <property type="entry name" value="Phage_T5_Orf172_DNA-bd"/>
</dbReference>
<dbReference type="EMBL" id="MN739969">
    <property type="protein sequence ID" value="QHT80474.1"/>
    <property type="molecule type" value="Genomic_DNA"/>
</dbReference>
<dbReference type="SMART" id="SM00974">
    <property type="entry name" value="T5orf172"/>
    <property type="match status" value="1"/>
</dbReference>
<accession>A0A6C0HJ57</accession>
<dbReference type="Pfam" id="PF10544">
    <property type="entry name" value="T5orf172"/>
    <property type="match status" value="1"/>
</dbReference>
<organism evidence="2">
    <name type="scientific">viral metagenome</name>
    <dbReference type="NCBI Taxonomy" id="1070528"/>
    <lineage>
        <taxon>unclassified sequences</taxon>
        <taxon>metagenomes</taxon>
        <taxon>organismal metagenomes</taxon>
    </lineage>
</organism>
<evidence type="ECO:0000259" key="1">
    <source>
        <dbReference type="SMART" id="SM00974"/>
    </source>
</evidence>
<protein>
    <recommendedName>
        <fullName evidence="1">Bacteriophage T5 Orf172 DNA-binding domain-containing protein</fullName>
    </recommendedName>
</protein>
<dbReference type="AlphaFoldDB" id="A0A6C0HJ57"/>
<sequence length="145" mass="17277">MKGYIYCVSNPSFKANIFKIGYTTMNLYKRINSLYKTGVPTKFVINFAKTVNKCQKHEQEIHVLLDKYRFNPSREFFKCPLQTIKSAFENIDGVWWKEEAQGEEEDEEEDIKKEVVDVIPVKKNKINNRKKLVRKVKKLKINYKY</sequence>
<proteinExistence type="predicted"/>
<reference evidence="2" key="1">
    <citation type="journal article" date="2020" name="Nature">
        <title>Giant virus diversity and host interactions through global metagenomics.</title>
        <authorList>
            <person name="Schulz F."/>
            <person name="Roux S."/>
            <person name="Paez-Espino D."/>
            <person name="Jungbluth S."/>
            <person name="Walsh D.A."/>
            <person name="Denef V.J."/>
            <person name="McMahon K.D."/>
            <person name="Konstantinidis K.T."/>
            <person name="Eloe-Fadrosh E.A."/>
            <person name="Kyrpides N.C."/>
            <person name="Woyke T."/>
        </authorList>
    </citation>
    <scope>NUCLEOTIDE SEQUENCE</scope>
    <source>
        <strain evidence="2">GVMAG-M-3300023184-120</strain>
    </source>
</reference>
<feature type="domain" description="Bacteriophage T5 Orf172 DNA-binding" evidence="1">
    <location>
        <begin position="12"/>
        <end position="91"/>
    </location>
</feature>